<dbReference type="PANTHER" id="PTHR33184:SF72">
    <property type="entry name" value="BETA-1,3-N-ACETYLGLUCOSAMINYLTRANSFERASE FAMILY PROTEIN"/>
    <property type="match status" value="1"/>
</dbReference>
<organism evidence="3 4">
    <name type="scientific">Fraxinus pennsylvanica</name>
    <dbReference type="NCBI Taxonomy" id="56036"/>
    <lineage>
        <taxon>Eukaryota</taxon>
        <taxon>Viridiplantae</taxon>
        <taxon>Streptophyta</taxon>
        <taxon>Embryophyta</taxon>
        <taxon>Tracheophyta</taxon>
        <taxon>Spermatophyta</taxon>
        <taxon>Magnoliopsida</taxon>
        <taxon>eudicotyledons</taxon>
        <taxon>Gunneridae</taxon>
        <taxon>Pentapetalae</taxon>
        <taxon>asterids</taxon>
        <taxon>lamiids</taxon>
        <taxon>Lamiales</taxon>
        <taxon>Oleaceae</taxon>
        <taxon>Oleeae</taxon>
        <taxon>Fraxinus</taxon>
    </lineage>
</organism>
<proteinExistence type="predicted"/>
<name>A0AAD1YS57_9LAMI</name>
<accession>A0AAD1YS57</accession>
<dbReference type="AlphaFoldDB" id="A0AAD1YS57"/>
<dbReference type="GO" id="GO:0001709">
    <property type="term" value="P:cell fate determination"/>
    <property type="evidence" value="ECO:0007669"/>
    <property type="project" value="TreeGrafter"/>
</dbReference>
<keyword evidence="4" id="KW-1185">Reference proteome</keyword>
<evidence type="ECO:0000313" key="4">
    <source>
        <dbReference type="Proteomes" id="UP000834106"/>
    </source>
</evidence>
<dbReference type="InterPro" id="IPR040361">
    <property type="entry name" value="TPD1"/>
</dbReference>
<dbReference type="Pfam" id="PF24068">
    <property type="entry name" value="TPD1_C"/>
    <property type="match status" value="1"/>
</dbReference>
<gene>
    <name evidence="3" type="ORF">FPE_LOCUS3693</name>
</gene>
<sequence>MEFFNKFQCFVLFMFFMTRGSLQCSPGTLKDITIEQVRTGAKIQNKPEWKVTVHQKCPCSFTNVQVRCPGIDSVVKPSPFIISKSGPGLCLLNNGNSLRTFDFTYGSDQPIAFVPFSFEEACS</sequence>
<dbReference type="PANTHER" id="PTHR33184">
    <property type="entry name" value="PROTEIN TAPETUM DETERMINANT 1-LIKE-RELATED"/>
    <property type="match status" value="1"/>
</dbReference>
<keyword evidence="1 2" id="KW-0732">Signal</keyword>
<evidence type="ECO:0000256" key="1">
    <source>
        <dbReference type="ARBA" id="ARBA00022729"/>
    </source>
</evidence>
<evidence type="ECO:0000256" key="2">
    <source>
        <dbReference type="SAM" id="SignalP"/>
    </source>
</evidence>
<reference evidence="3" key="1">
    <citation type="submission" date="2023-05" db="EMBL/GenBank/DDBJ databases">
        <authorList>
            <person name="Huff M."/>
        </authorList>
    </citation>
    <scope>NUCLEOTIDE SEQUENCE</scope>
</reference>
<dbReference type="Proteomes" id="UP000834106">
    <property type="component" value="Chromosome 2"/>
</dbReference>
<feature type="chain" id="PRO_5042114636" evidence="2">
    <location>
        <begin position="25"/>
        <end position="123"/>
    </location>
</feature>
<dbReference type="EMBL" id="OU503037">
    <property type="protein sequence ID" value="CAI9756263.1"/>
    <property type="molecule type" value="Genomic_DNA"/>
</dbReference>
<feature type="signal peptide" evidence="2">
    <location>
        <begin position="1"/>
        <end position="24"/>
    </location>
</feature>
<protein>
    <submittedName>
        <fullName evidence="3">Uncharacterized protein</fullName>
    </submittedName>
</protein>
<evidence type="ECO:0000313" key="3">
    <source>
        <dbReference type="EMBL" id="CAI9756263.1"/>
    </source>
</evidence>